<evidence type="ECO:0000256" key="5">
    <source>
        <dbReference type="ARBA" id="ARBA00023242"/>
    </source>
</evidence>
<dbReference type="InterPro" id="IPR016177">
    <property type="entry name" value="DNA-bd_dom_sf"/>
</dbReference>
<evidence type="ECO:0000256" key="4">
    <source>
        <dbReference type="ARBA" id="ARBA00023163"/>
    </source>
</evidence>
<dbReference type="Gene3D" id="3.30.890.10">
    <property type="entry name" value="Methyl-cpg-binding Protein 2, Chain A"/>
    <property type="match status" value="1"/>
</dbReference>
<comment type="subcellular location">
    <subcellularLocation>
        <location evidence="1">Nucleus</location>
    </subcellularLocation>
</comment>
<dbReference type="GO" id="GO:0003677">
    <property type="term" value="F:DNA binding"/>
    <property type="evidence" value="ECO:0007669"/>
    <property type="project" value="UniProtKB-KW"/>
</dbReference>
<proteinExistence type="predicted"/>
<dbReference type="Proteomes" id="UP000504608">
    <property type="component" value="Unplaced"/>
</dbReference>
<keyword evidence="4" id="KW-0804">Transcription</keyword>
<keyword evidence="2" id="KW-0805">Transcription regulation</keyword>
<feature type="coiled-coil region" evidence="6">
    <location>
        <begin position="397"/>
        <end position="424"/>
    </location>
</feature>
<feature type="compositionally biased region" description="Acidic residues" evidence="7">
    <location>
        <begin position="348"/>
        <end position="357"/>
    </location>
</feature>
<keyword evidence="8" id="KW-1185">Reference proteome</keyword>
<protein>
    <submittedName>
        <fullName evidence="9">Uncharacterized protein LOC111478862</fullName>
    </submittedName>
</protein>
<dbReference type="GeneID" id="111478862"/>
<dbReference type="SUPFAM" id="SSF54171">
    <property type="entry name" value="DNA-binding domain"/>
    <property type="match status" value="1"/>
</dbReference>
<keyword evidence="5" id="KW-0539">Nucleus</keyword>
<dbReference type="RefSeq" id="XP_022979131.1">
    <property type="nucleotide sequence ID" value="XM_023123363.1"/>
</dbReference>
<evidence type="ECO:0000256" key="3">
    <source>
        <dbReference type="ARBA" id="ARBA00023125"/>
    </source>
</evidence>
<keyword evidence="6" id="KW-0175">Coiled coil</keyword>
<feature type="compositionally biased region" description="Basic and acidic residues" evidence="7">
    <location>
        <begin position="329"/>
        <end position="347"/>
    </location>
</feature>
<feature type="region of interest" description="Disordered" evidence="7">
    <location>
        <begin position="329"/>
        <end position="357"/>
    </location>
</feature>
<feature type="region of interest" description="Disordered" evidence="7">
    <location>
        <begin position="282"/>
        <end position="308"/>
    </location>
</feature>
<sequence length="627" mass="70625">MVICVEENSDSNREAAKGKGAMVPMHAPRSNPSGSLPLQTNHSLSLTFLSDPRGQGVVLKMSQAPETNFMTFLPSGSQLKLSLQIPQPTSLPTKPTSTKMLDWSHPTKTAANRSQIIKTLREMVKRAVTEFRLLSSPMNLNERANFDDVVEAVPVSFRPPQPPNTDMVLSRKKRVTTLLVGETLVSFQLPYNCPFNLEDLEELVEVERNEATALNTTGEIIYNVPRYTFFQRLQGWKMERRQRINGRFDLYYHHLPSRKVFRSITEVVNFFIYEVYPDKPQKSATKLNPGENQFPGETSEGKRVSPLKRKVDEMREKWRPMFFDVNGDNKKSDDRRIARPFDLNDEHQNDDEDDDDDYYFGDDLTWNQKGRVEKFLAESYENLLNLPNTQKPKSLSFDINEEICEEEEEQKEEEEEQKDANLINYPNEPTVEELLAEAYDNLVNGARDQLNSIKGKEKCESFPEIESSKKLNTLALTCLPSSSSSPPNVPININSIPLETITEAPEAMEVENPASIVNVKPEYFDIITEVNPENVIIDDKPSEEAAAEGAAVAAAEAAAAAAAAVVVETETEKMTEGYDGICSSMEAAKSVAYMNMDECDLINHIPESSDMFDLAMFLANNRESGGF</sequence>
<evidence type="ECO:0000256" key="7">
    <source>
        <dbReference type="SAM" id="MobiDB-lite"/>
    </source>
</evidence>
<keyword evidence="3" id="KW-0238">DNA-binding</keyword>
<dbReference type="KEGG" id="cmax:111478862"/>
<evidence type="ECO:0000313" key="8">
    <source>
        <dbReference type="Proteomes" id="UP000504608"/>
    </source>
</evidence>
<name>A0A6J1IPX0_CUCMA</name>
<dbReference type="GO" id="GO:0005634">
    <property type="term" value="C:nucleus"/>
    <property type="evidence" value="ECO:0007669"/>
    <property type="project" value="UniProtKB-SubCell"/>
</dbReference>
<reference evidence="9" key="1">
    <citation type="submission" date="2025-08" db="UniProtKB">
        <authorList>
            <consortium name="RefSeq"/>
        </authorList>
    </citation>
    <scope>IDENTIFICATION</scope>
    <source>
        <tissue evidence="9">Young leaves</tissue>
    </source>
</reference>
<organism evidence="8 9">
    <name type="scientific">Cucurbita maxima</name>
    <name type="common">Pumpkin</name>
    <name type="synonym">Winter squash</name>
    <dbReference type="NCBI Taxonomy" id="3661"/>
    <lineage>
        <taxon>Eukaryota</taxon>
        <taxon>Viridiplantae</taxon>
        <taxon>Streptophyta</taxon>
        <taxon>Embryophyta</taxon>
        <taxon>Tracheophyta</taxon>
        <taxon>Spermatophyta</taxon>
        <taxon>Magnoliopsida</taxon>
        <taxon>eudicotyledons</taxon>
        <taxon>Gunneridae</taxon>
        <taxon>Pentapetalae</taxon>
        <taxon>rosids</taxon>
        <taxon>fabids</taxon>
        <taxon>Cucurbitales</taxon>
        <taxon>Cucurbitaceae</taxon>
        <taxon>Cucurbiteae</taxon>
        <taxon>Cucurbita</taxon>
    </lineage>
</organism>
<evidence type="ECO:0000256" key="1">
    <source>
        <dbReference type="ARBA" id="ARBA00004123"/>
    </source>
</evidence>
<feature type="region of interest" description="Disordered" evidence="7">
    <location>
        <begin position="1"/>
        <end position="21"/>
    </location>
</feature>
<dbReference type="OrthoDB" id="1688281at2759"/>
<gene>
    <name evidence="9" type="primary">LOC111478862</name>
</gene>
<feature type="compositionally biased region" description="Basic and acidic residues" evidence="7">
    <location>
        <begin position="299"/>
        <end position="308"/>
    </location>
</feature>
<evidence type="ECO:0000313" key="9">
    <source>
        <dbReference type="RefSeq" id="XP_022979131.1"/>
    </source>
</evidence>
<evidence type="ECO:0000256" key="2">
    <source>
        <dbReference type="ARBA" id="ARBA00023015"/>
    </source>
</evidence>
<accession>A0A6J1IPX0</accession>
<evidence type="ECO:0000256" key="6">
    <source>
        <dbReference type="SAM" id="Coils"/>
    </source>
</evidence>
<dbReference type="AlphaFoldDB" id="A0A6J1IPX0"/>